<feature type="compositionally biased region" description="Basic residues" evidence="1">
    <location>
        <begin position="104"/>
        <end position="115"/>
    </location>
</feature>
<evidence type="ECO:0000256" key="1">
    <source>
        <dbReference type="SAM" id="MobiDB-lite"/>
    </source>
</evidence>
<feature type="compositionally biased region" description="Basic residues" evidence="1">
    <location>
        <begin position="25"/>
        <end position="43"/>
    </location>
</feature>
<organism evidence="2">
    <name type="scientific">Arundo donax</name>
    <name type="common">Giant reed</name>
    <name type="synonym">Donax arundinaceus</name>
    <dbReference type="NCBI Taxonomy" id="35708"/>
    <lineage>
        <taxon>Eukaryota</taxon>
        <taxon>Viridiplantae</taxon>
        <taxon>Streptophyta</taxon>
        <taxon>Embryophyta</taxon>
        <taxon>Tracheophyta</taxon>
        <taxon>Spermatophyta</taxon>
        <taxon>Magnoliopsida</taxon>
        <taxon>Liliopsida</taxon>
        <taxon>Poales</taxon>
        <taxon>Poaceae</taxon>
        <taxon>PACMAD clade</taxon>
        <taxon>Arundinoideae</taxon>
        <taxon>Arundineae</taxon>
        <taxon>Arundo</taxon>
    </lineage>
</organism>
<dbReference type="EMBL" id="GBRH01192906">
    <property type="protein sequence ID" value="JAE04990.1"/>
    <property type="molecule type" value="Transcribed_RNA"/>
</dbReference>
<reference evidence="2" key="1">
    <citation type="submission" date="2014-09" db="EMBL/GenBank/DDBJ databases">
        <authorList>
            <person name="Magalhaes I.L.F."/>
            <person name="Oliveira U."/>
            <person name="Santos F.R."/>
            <person name="Vidigal T.H.D.A."/>
            <person name="Brescovit A.D."/>
            <person name="Santos A.J."/>
        </authorList>
    </citation>
    <scope>NUCLEOTIDE SEQUENCE</scope>
    <source>
        <tissue evidence="2">Shoot tissue taken approximately 20 cm above the soil surface</tissue>
    </source>
</reference>
<reference evidence="2" key="2">
    <citation type="journal article" date="2015" name="Data Brief">
        <title>Shoot transcriptome of the giant reed, Arundo donax.</title>
        <authorList>
            <person name="Barrero R.A."/>
            <person name="Guerrero F.D."/>
            <person name="Moolhuijzen P."/>
            <person name="Goolsby J.A."/>
            <person name="Tidwell J."/>
            <person name="Bellgard S.E."/>
            <person name="Bellgard M.I."/>
        </authorList>
    </citation>
    <scope>NUCLEOTIDE SEQUENCE</scope>
    <source>
        <tissue evidence="2">Shoot tissue taken approximately 20 cm above the soil surface</tissue>
    </source>
</reference>
<feature type="region of interest" description="Disordered" evidence="1">
    <location>
        <begin position="1"/>
        <end position="115"/>
    </location>
</feature>
<evidence type="ECO:0000313" key="2">
    <source>
        <dbReference type="EMBL" id="JAE04990.1"/>
    </source>
</evidence>
<proteinExistence type="predicted"/>
<feature type="compositionally biased region" description="Basic residues" evidence="1">
    <location>
        <begin position="1"/>
        <end position="13"/>
    </location>
</feature>
<accession>A0A0A9EW55</accession>
<sequence length="115" mass="13385">MPHTCARRSRRQSPARGRGGGRWCWTHRPRSSARSPRRRRRRAQTWPSCGRRVGGPRRCRAPLSRQRWSRGRRTVAASQPSRPAPPRLPRETRRTLAGGGVSAHPRHRPLPRRRR</sequence>
<dbReference type="AlphaFoldDB" id="A0A0A9EW55"/>
<name>A0A0A9EW55_ARUDO</name>
<protein>
    <submittedName>
        <fullName evidence="2">Uncharacterized protein</fullName>
    </submittedName>
</protein>